<evidence type="ECO:0000313" key="1">
    <source>
        <dbReference type="EMBL" id="KAJ7525595.1"/>
    </source>
</evidence>
<reference evidence="2" key="1">
    <citation type="journal article" date="2024" name="Proc. Natl. Acad. Sci. U.S.A.">
        <title>Extraordinary preservation of gene collinearity over three hundred million years revealed in homosporous lycophytes.</title>
        <authorList>
            <person name="Li C."/>
            <person name="Wickell D."/>
            <person name="Kuo L.Y."/>
            <person name="Chen X."/>
            <person name="Nie B."/>
            <person name="Liao X."/>
            <person name="Peng D."/>
            <person name="Ji J."/>
            <person name="Jenkins J."/>
            <person name="Williams M."/>
            <person name="Shu S."/>
            <person name="Plott C."/>
            <person name="Barry K."/>
            <person name="Rajasekar S."/>
            <person name="Grimwood J."/>
            <person name="Han X."/>
            <person name="Sun S."/>
            <person name="Hou Z."/>
            <person name="He W."/>
            <person name="Dai G."/>
            <person name="Sun C."/>
            <person name="Schmutz J."/>
            <person name="Leebens-Mack J.H."/>
            <person name="Li F.W."/>
            <person name="Wang L."/>
        </authorList>
    </citation>
    <scope>NUCLEOTIDE SEQUENCE [LARGE SCALE GENOMIC DNA]</scope>
    <source>
        <strain evidence="2">cv. PW_Plant_1</strain>
    </source>
</reference>
<keyword evidence="2" id="KW-1185">Reference proteome</keyword>
<organism evidence="1 2">
    <name type="scientific">Diphasiastrum complanatum</name>
    <name type="common">Issler's clubmoss</name>
    <name type="synonym">Lycopodium complanatum</name>
    <dbReference type="NCBI Taxonomy" id="34168"/>
    <lineage>
        <taxon>Eukaryota</taxon>
        <taxon>Viridiplantae</taxon>
        <taxon>Streptophyta</taxon>
        <taxon>Embryophyta</taxon>
        <taxon>Tracheophyta</taxon>
        <taxon>Lycopodiopsida</taxon>
        <taxon>Lycopodiales</taxon>
        <taxon>Lycopodiaceae</taxon>
        <taxon>Lycopodioideae</taxon>
        <taxon>Diphasiastrum</taxon>
    </lineage>
</organism>
<accession>A0ACC2B766</accession>
<comment type="caution">
    <text evidence="1">The sequence shown here is derived from an EMBL/GenBank/DDBJ whole genome shotgun (WGS) entry which is preliminary data.</text>
</comment>
<protein>
    <submittedName>
        <fullName evidence="1">Uncharacterized protein</fullName>
    </submittedName>
</protein>
<sequence length="75" mass="8084">MAFHSLPMMRMMLVLLLIMITVPYAASEDTMPFRKIPLIRASGGCGTCPSITPSCCVDVDGDPVCYNPSISKCNA</sequence>
<dbReference type="EMBL" id="CM055108">
    <property type="protein sequence ID" value="KAJ7525595.1"/>
    <property type="molecule type" value="Genomic_DNA"/>
</dbReference>
<gene>
    <name evidence="1" type="ORF">O6H91_17G058000</name>
</gene>
<dbReference type="Proteomes" id="UP001162992">
    <property type="component" value="Chromosome 17"/>
</dbReference>
<proteinExistence type="predicted"/>
<name>A0ACC2B766_DIPCM</name>
<evidence type="ECO:0000313" key="2">
    <source>
        <dbReference type="Proteomes" id="UP001162992"/>
    </source>
</evidence>